<proteinExistence type="predicted"/>
<keyword evidence="2" id="KW-1185">Reference proteome</keyword>
<reference evidence="1 2" key="1">
    <citation type="submission" date="2017-06" db="EMBL/GenBank/DDBJ databases">
        <title>Draft genome sequence of anaerobic fermentative bacterium Anaeromicrobium sediminis DY2726D isolated from West Pacific Ocean sediments.</title>
        <authorList>
            <person name="Zeng X."/>
        </authorList>
    </citation>
    <scope>NUCLEOTIDE SEQUENCE [LARGE SCALE GENOMIC DNA]</scope>
    <source>
        <strain evidence="1 2">DY2726D</strain>
    </source>
</reference>
<evidence type="ECO:0000313" key="1">
    <source>
        <dbReference type="EMBL" id="PAB60836.1"/>
    </source>
</evidence>
<dbReference type="EMBL" id="NIBG01000002">
    <property type="protein sequence ID" value="PAB60836.1"/>
    <property type="molecule type" value="Genomic_DNA"/>
</dbReference>
<name>A0A267MMS2_9FIRM</name>
<accession>A0A267MMS2</accession>
<evidence type="ECO:0000313" key="2">
    <source>
        <dbReference type="Proteomes" id="UP000216024"/>
    </source>
</evidence>
<gene>
    <name evidence="1" type="ORF">CCE28_03780</name>
</gene>
<comment type="caution">
    <text evidence="1">The sequence shown here is derived from an EMBL/GenBank/DDBJ whole genome shotgun (WGS) entry which is preliminary data.</text>
</comment>
<protein>
    <submittedName>
        <fullName evidence="1">Uncharacterized protein</fullName>
    </submittedName>
</protein>
<dbReference type="AlphaFoldDB" id="A0A267MMS2"/>
<dbReference type="OrthoDB" id="1798608at2"/>
<dbReference type="Proteomes" id="UP000216024">
    <property type="component" value="Unassembled WGS sequence"/>
</dbReference>
<sequence length="66" mass="7605">MSNDLIKSYIGKVCNISSGSFGPKFQRVKIIEVMENWIKVEGKGKIDLINIDFIQNIKILDDKYQK</sequence>
<organism evidence="1 2">
    <name type="scientific">Anaeromicrobium sediminis</name>
    <dbReference type="NCBI Taxonomy" id="1478221"/>
    <lineage>
        <taxon>Bacteria</taxon>
        <taxon>Bacillati</taxon>
        <taxon>Bacillota</taxon>
        <taxon>Clostridia</taxon>
        <taxon>Peptostreptococcales</taxon>
        <taxon>Thermotaleaceae</taxon>
        <taxon>Anaeromicrobium</taxon>
    </lineage>
</organism>